<accession>A0A484U251</accession>
<evidence type="ECO:0000313" key="1">
    <source>
        <dbReference type="EMBL" id="VFR81004.1"/>
    </source>
</evidence>
<proteinExistence type="predicted"/>
<protein>
    <submittedName>
        <fullName evidence="1">Uncharacterized protein</fullName>
    </submittedName>
</protein>
<reference evidence="1" key="1">
    <citation type="submission" date="2019-03" db="EMBL/GenBank/DDBJ databases">
        <authorList>
            <person name="Danneels B."/>
        </authorList>
    </citation>
    <scope>NUCLEOTIDE SEQUENCE</scope>
</reference>
<organism evidence="1">
    <name type="scientific">plant metagenome</name>
    <dbReference type="NCBI Taxonomy" id="1297885"/>
    <lineage>
        <taxon>unclassified sequences</taxon>
        <taxon>metagenomes</taxon>
        <taxon>organismal metagenomes</taxon>
    </lineage>
</organism>
<dbReference type="EMBL" id="CAADIO010000004">
    <property type="protein sequence ID" value="VFR81004.1"/>
    <property type="molecule type" value="Genomic_DNA"/>
</dbReference>
<dbReference type="AlphaFoldDB" id="A0A484U251"/>
<sequence length="86" mass="9304">MTVVQTCLTLLAIVLIALAAAHAIQAALTDREPAQQEDVSLRRHGWKVAFVAVLWLLGQDMAYQDEVRADGERGATRYAAAQGAAR</sequence>
<gene>
    <name evidence="1" type="ORF">RAN3_2503</name>
</gene>
<name>A0A484U251_9ZZZZ</name>